<reference evidence="3 4" key="2">
    <citation type="journal article" date="2008" name="Nature">
        <title>The Phaeodactylum genome reveals the evolutionary history of diatom genomes.</title>
        <authorList>
            <person name="Bowler C."/>
            <person name="Allen A.E."/>
            <person name="Badger J.H."/>
            <person name="Grimwood J."/>
            <person name="Jabbari K."/>
            <person name="Kuo A."/>
            <person name="Maheswari U."/>
            <person name="Martens C."/>
            <person name="Maumus F."/>
            <person name="Otillar R.P."/>
            <person name="Rayko E."/>
            <person name="Salamov A."/>
            <person name="Vandepoele K."/>
            <person name="Beszteri B."/>
            <person name="Gruber A."/>
            <person name="Heijde M."/>
            <person name="Katinka M."/>
            <person name="Mock T."/>
            <person name="Valentin K."/>
            <person name="Verret F."/>
            <person name="Berges J.A."/>
            <person name="Brownlee C."/>
            <person name="Cadoret J.P."/>
            <person name="Chiovitti A."/>
            <person name="Choi C.J."/>
            <person name="Coesel S."/>
            <person name="De Martino A."/>
            <person name="Detter J.C."/>
            <person name="Durkin C."/>
            <person name="Falciatore A."/>
            <person name="Fournet J."/>
            <person name="Haruta M."/>
            <person name="Huysman M.J."/>
            <person name="Jenkins B.D."/>
            <person name="Jiroutova K."/>
            <person name="Jorgensen R.E."/>
            <person name="Joubert Y."/>
            <person name="Kaplan A."/>
            <person name="Kroger N."/>
            <person name="Kroth P.G."/>
            <person name="La Roche J."/>
            <person name="Lindquist E."/>
            <person name="Lommer M."/>
            <person name="Martin-Jezequel V."/>
            <person name="Lopez P.J."/>
            <person name="Lucas S."/>
            <person name="Mangogna M."/>
            <person name="McGinnis K."/>
            <person name="Medlin L.K."/>
            <person name="Montsant A."/>
            <person name="Oudot-Le Secq M.P."/>
            <person name="Napoli C."/>
            <person name="Obornik M."/>
            <person name="Parker M.S."/>
            <person name="Petit J.L."/>
            <person name="Porcel B.M."/>
            <person name="Poulsen N."/>
            <person name="Robison M."/>
            <person name="Rychlewski L."/>
            <person name="Rynearson T.A."/>
            <person name="Schmutz J."/>
            <person name="Shapiro H."/>
            <person name="Siaut M."/>
            <person name="Stanley M."/>
            <person name="Sussman M.R."/>
            <person name="Taylor A.R."/>
            <person name="Vardi A."/>
            <person name="von Dassow P."/>
            <person name="Vyverman W."/>
            <person name="Willis A."/>
            <person name="Wyrwicz L.S."/>
            <person name="Rokhsar D.S."/>
            <person name="Weissenbach J."/>
            <person name="Armbrust E.V."/>
            <person name="Green B.R."/>
            <person name="Van de Peer Y."/>
            <person name="Grigoriev I.V."/>
        </authorList>
    </citation>
    <scope>NUCLEOTIDE SEQUENCE [LARGE SCALE GENOMIC DNA]</scope>
    <source>
        <strain evidence="3 4">CCMP1335</strain>
    </source>
</reference>
<feature type="region of interest" description="Disordered" evidence="2">
    <location>
        <begin position="1"/>
        <end position="25"/>
    </location>
</feature>
<organism evidence="3 4">
    <name type="scientific">Thalassiosira pseudonana</name>
    <name type="common">Marine diatom</name>
    <name type="synonym">Cyclotella nana</name>
    <dbReference type="NCBI Taxonomy" id="35128"/>
    <lineage>
        <taxon>Eukaryota</taxon>
        <taxon>Sar</taxon>
        <taxon>Stramenopiles</taxon>
        <taxon>Ochrophyta</taxon>
        <taxon>Bacillariophyta</taxon>
        <taxon>Coscinodiscophyceae</taxon>
        <taxon>Thalassiosirophycidae</taxon>
        <taxon>Thalassiosirales</taxon>
        <taxon>Thalassiosiraceae</taxon>
        <taxon>Thalassiosira</taxon>
    </lineage>
</organism>
<reference evidence="3 4" key="1">
    <citation type="journal article" date="2004" name="Science">
        <title>The genome of the diatom Thalassiosira pseudonana: ecology, evolution, and metabolism.</title>
        <authorList>
            <person name="Armbrust E.V."/>
            <person name="Berges J.A."/>
            <person name="Bowler C."/>
            <person name="Green B.R."/>
            <person name="Martinez D."/>
            <person name="Putnam N.H."/>
            <person name="Zhou S."/>
            <person name="Allen A.E."/>
            <person name="Apt K.E."/>
            <person name="Bechner M."/>
            <person name="Brzezinski M.A."/>
            <person name="Chaal B.K."/>
            <person name="Chiovitti A."/>
            <person name="Davis A.K."/>
            <person name="Demarest M.S."/>
            <person name="Detter J.C."/>
            <person name="Glavina T."/>
            <person name="Goodstein D."/>
            <person name="Hadi M.Z."/>
            <person name="Hellsten U."/>
            <person name="Hildebrand M."/>
            <person name="Jenkins B.D."/>
            <person name="Jurka J."/>
            <person name="Kapitonov V.V."/>
            <person name="Kroger N."/>
            <person name="Lau W.W."/>
            <person name="Lane T.W."/>
            <person name="Larimer F.W."/>
            <person name="Lippmeier J.C."/>
            <person name="Lucas S."/>
            <person name="Medina M."/>
            <person name="Montsant A."/>
            <person name="Obornik M."/>
            <person name="Parker M.S."/>
            <person name="Palenik B."/>
            <person name="Pazour G.J."/>
            <person name="Richardson P.M."/>
            <person name="Rynearson T.A."/>
            <person name="Saito M.A."/>
            <person name="Schwartz D.C."/>
            <person name="Thamatrakoln K."/>
            <person name="Valentin K."/>
            <person name="Vardi A."/>
            <person name="Wilkerson F.P."/>
            <person name="Rokhsar D.S."/>
        </authorList>
    </citation>
    <scope>NUCLEOTIDE SEQUENCE [LARGE SCALE GENOMIC DNA]</scope>
    <source>
        <strain evidence="3 4">CCMP1335</strain>
    </source>
</reference>
<dbReference type="InterPro" id="IPR052394">
    <property type="entry name" value="LRR-containing"/>
</dbReference>
<dbReference type="Proteomes" id="UP000001449">
    <property type="component" value="Chromosome 17"/>
</dbReference>
<dbReference type="HOGENOM" id="CLU_548052_0_0_1"/>
<evidence type="ECO:0000313" key="4">
    <source>
        <dbReference type="Proteomes" id="UP000001449"/>
    </source>
</evidence>
<protein>
    <recommendedName>
        <fullName evidence="5">RNI-like protein</fullName>
    </recommendedName>
</protein>
<dbReference type="PANTHER" id="PTHR24114">
    <property type="entry name" value="LEUCINE RICH REPEAT FAMILY PROTEIN"/>
    <property type="match status" value="1"/>
</dbReference>
<dbReference type="EMBL" id="CM000651">
    <property type="protein sequence ID" value="EED88309.1"/>
    <property type="molecule type" value="Genomic_DNA"/>
</dbReference>
<keyword evidence="1" id="KW-0175">Coiled coil</keyword>
<sequence length="498" mass="57084">MNADSTNIPTADHTVPSPPSDEAQTLHQVQTVLNQTLSQLSQMKSDMDEIKQRMSEMESKLQQEQELKCKYFEAMARNDDWEYSAEVPDIDYWTDRGYDMEGAELQHDFLEDLKADTTSLRWGKHTEFAAAIEQYQHTLRYIPQPSLPDDLEISECDGWEGGSLDCRLSLVRVELPREVRDILTPVLKNTHFMQLDLSGNNFGEDGVRFAIQCLESNPMLTNFSWNSNCISSRRSLDTLSRAIHDHPSLENITLRRIDGLDDEENTEIDGYDVLETIIHGDKSRNFKRIGLQSNDVYSRGNALLSDFLATNPKLRVLDLYWNRLNDTDAPLLANALRRNSNLEHLNLQVSLMSKESGYPFLEWAVFDRESLNSVSDSNHSCHLVLEIEDPIVCGFVNTWGSPKQNRSYKIYSMLASRNRERSNVEHLHSECAVSIQLLPDILVSVQSYNEYHIESSKGRARDSVEPLSIVYEMMRGWGIESVYEFTADVSRSAKRQKI</sequence>
<dbReference type="SMART" id="SM00368">
    <property type="entry name" value="LRR_RI"/>
    <property type="match status" value="3"/>
</dbReference>
<keyword evidence="4" id="KW-1185">Reference proteome</keyword>
<evidence type="ECO:0000256" key="1">
    <source>
        <dbReference type="SAM" id="Coils"/>
    </source>
</evidence>
<dbReference type="InParanoid" id="B8CE27"/>
<dbReference type="InterPro" id="IPR032675">
    <property type="entry name" value="LRR_dom_sf"/>
</dbReference>
<dbReference type="Gene3D" id="3.80.10.10">
    <property type="entry name" value="Ribonuclease Inhibitor"/>
    <property type="match status" value="1"/>
</dbReference>
<dbReference type="AlphaFoldDB" id="B8CE27"/>
<feature type="coiled-coil region" evidence="1">
    <location>
        <begin position="33"/>
        <end position="67"/>
    </location>
</feature>
<dbReference type="RefSeq" id="XP_002294475.1">
    <property type="nucleotide sequence ID" value="XM_002294439.1"/>
</dbReference>
<evidence type="ECO:0008006" key="5">
    <source>
        <dbReference type="Google" id="ProtNLM"/>
    </source>
</evidence>
<dbReference type="KEGG" id="tps:THAPSDRAFT_10626"/>
<dbReference type="OMA" id="NTYATEY"/>
<evidence type="ECO:0000256" key="2">
    <source>
        <dbReference type="SAM" id="MobiDB-lite"/>
    </source>
</evidence>
<dbReference type="PANTHER" id="PTHR24114:SF2">
    <property type="entry name" value="F-BOX DOMAIN-CONTAINING PROTEIN-RELATED"/>
    <property type="match status" value="1"/>
</dbReference>
<name>B8CE27_THAPS</name>
<evidence type="ECO:0000313" key="3">
    <source>
        <dbReference type="EMBL" id="EED88309.1"/>
    </source>
</evidence>
<proteinExistence type="predicted"/>
<dbReference type="InterPro" id="IPR001611">
    <property type="entry name" value="Leu-rich_rpt"/>
</dbReference>
<accession>B8CE27</accession>
<gene>
    <name evidence="3" type="ORF">THAPSDRAFT_10626</name>
</gene>
<dbReference type="Pfam" id="PF13516">
    <property type="entry name" value="LRR_6"/>
    <property type="match status" value="2"/>
</dbReference>
<dbReference type="SUPFAM" id="SSF52047">
    <property type="entry name" value="RNI-like"/>
    <property type="match status" value="1"/>
</dbReference>
<dbReference type="PaxDb" id="35128-Thaps10626"/>
<dbReference type="eggNOG" id="ENOG502R6KW">
    <property type="taxonomic scope" value="Eukaryota"/>
</dbReference>
<dbReference type="GeneID" id="7453145"/>